<dbReference type="PRINTS" id="PR01607">
    <property type="entry name" value="APYRASEFAMLY"/>
</dbReference>
<dbReference type="PANTHER" id="PTHR11575">
    <property type="entry name" value="5'-NUCLEOTIDASE-RELATED"/>
    <property type="match status" value="1"/>
</dbReference>
<dbReference type="GO" id="GO:0000166">
    <property type="term" value="F:nucleotide binding"/>
    <property type="evidence" value="ECO:0007669"/>
    <property type="project" value="UniProtKB-KW"/>
</dbReference>
<dbReference type="GO" id="GO:0030288">
    <property type="term" value="C:outer membrane-bounded periplasmic space"/>
    <property type="evidence" value="ECO:0007669"/>
    <property type="project" value="TreeGrafter"/>
</dbReference>
<dbReference type="InterPro" id="IPR036907">
    <property type="entry name" value="5'-Nucleotdase_C_sf"/>
</dbReference>
<dbReference type="InterPro" id="IPR029052">
    <property type="entry name" value="Metallo-depent_PP-like"/>
</dbReference>
<keyword evidence="1 3" id="KW-0378">Hydrolase</keyword>
<reference evidence="3 4" key="1">
    <citation type="submission" date="2020-08" db="EMBL/GenBank/DDBJ databases">
        <title>Genomic Encyclopedia of Type Strains, Phase III (KMG-III): the genomes of soil and plant-associated and newly described type strains.</title>
        <authorList>
            <person name="Whitman W."/>
        </authorList>
    </citation>
    <scope>NUCLEOTIDE SEQUENCE [LARGE SCALE GENOMIC DNA]</scope>
    <source>
        <strain evidence="3 4">CECT 8577</strain>
    </source>
</reference>
<dbReference type="InterPro" id="IPR008334">
    <property type="entry name" value="5'-Nucleotdase_C"/>
</dbReference>
<comment type="similarity">
    <text evidence="1">Belongs to the 5'-nucleotidase family.</text>
</comment>
<dbReference type="InterPro" id="IPR006179">
    <property type="entry name" value="5_nucleotidase/apyrase"/>
</dbReference>
<evidence type="ECO:0000313" key="3">
    <source>
        <dbReference type="EMBL" id="MBB3050586.1"/>
    </source>
</evidence>
<dbReference type="RefSeq" id="WP_343053718.1">
    <property type="nucleotide sequence ID" value="NZ_JACHWU010000001.1"/>
</dbReference>
<keyword evidence="1" id="KW-0732">Signal</keyword>
<dbReference type="SUPFAM" id="SSF56300">
    <property type="entry name" value="Metallo-dependent phosphatases"/>
    <property type="match status" value="1"/>
</dbReference>
<dbReference type="EC" id="3.1.3.5" evidence="3"/>
<sequence length="626" mass="65678">MKALPRRHKRVARAATATALASALLAASGGAAGAAPNPNPFGWFFDDVPTFTLNVLFANDMESALLGVPGDGADEGEIVDGGQNPYGSPSRMATVMDDLRSDALTGPPRPGQSPWRGEVTLSGGDNFLAGPEFSASQEEGAPFYDARAVDGIDFDASTIGNHEFDFGPETFADFISAFDGSLPFVSTNVDVSGEPTLDAHAEDGTILKSKVLRSRGQRIGMIGLTTPELPSLSSPRNVEVDAEMAELTNALAADFADRGIDKVLLVSHLQDIDNELELVPQLKGVDAVVGAGGGEILAGDDDRLVPGDEAERDFPLYADDADGNRVPVVTTTGDYKYVGRLVLNFNRRGEVIDVDEAESGPVRVSGVGPDAVRGDTTIRSEVEEPVAQHLEELADTTVATSEVPLNGVRNDVRSRETNLGNLVADGLRWTGEQKAEEYGVTPPQVGIQNGGGIRNDSTLPAGDISALDTYDVAPFSNFVAVVPEVPRDTFRQLLERGVAAAPDAAGAFMQVSGVKFTYDPSAKAQVVDENSGEVVEPGERVQNVMLDDGTVVVENGEVVEGAPISVATNDFSARGGDGYPFGDLDFTSVGATYQQAVEGYLIEGLDGSVTADQYPVGGNGRIATTG</sequence>
<name>A0A839RYP1_9PSEU</name>
<accession>A0A839RYP1</accession>
<dbReference type="SUPFAM" id="SSF55816">
    <property type="entry name" value="5'-nucleotidase (syn. UDP-sugar hydrolase), C-terminal domain"/>
    <property type="match status" value="1"/>
</dbReference>
<dbReference type="GO" id="GO:0009166">
    <property type="term" value="P:nucleotide catabolic process"/>
    <property type="evidence" value="ECO:0007669"/>
    <property type="project" value="InterPro"/>
</dbReference>
<dbReference type="Gene3D" id="3.90.780.10">
    <property type="entry name" value="5'-Nucleotidase, C-terminal domain"/>
    <property type="match status" value="1"/>
</dbReference>
<feature type="domain" description="5'-Nucleotidase C-terminal" evidence="2">
    <location>
        <begin position="398"/>
        <end position="580"/>
    </location>
</feature>
<evidence type="ECO:0000256" key="1">
    <source>
        <dbReference type="RuleBase" id="RU362119"/>
    </source>
</evidence>
<keyword evidence="4" id="KW-1185">Reference proteome</keyword>
<dbReference type="GO" id="GO:0008768">
    <property type="term" value="F:UDP-sugar diphosphatase activity"/>
    <property type="evidence" value="ECO:0007669"/>
    <property type="project" value="TreeGrafter"/>
</dbReference>
<dbReference type="Pfam" id="PF02872">
    <property type="entry name" value="5_nucleotid_C"/>
    <property type="match status" value="1"/>
</dbReference>
<dbReference type="InterPro" id="IPR006146">
    <property type="entry name" value="5'-Nucleotdase_CS"/>
</dbReference>
<evidence type="ECO:0000259" key="2">
    <source>
        <dbReference type="Pfam" id="PF02872"/>
    </source>
</evidence>
<evidence type="ECO:0000313" key="4">
    <source>
        <dbReference type="Proteomes" id="UP000550714"/>
    </source>
</evidence>
<dbReference type="EMBL" id="JACHWU010000001">
    <property type="protein sequence ID" value="MBB3050586.1"/>
    <property type="molecule type" value="Genomic_DNA"/>
</dbReference>
<dbReference type="GO" id="GO:0046872">
    <property type="term" value="F:metal ion binding"/>
    <property type="evidence" value="ECO:0007669"/>
    <property type="project" value="InterPro"/>
</dbReference>
<organism evidence="3 4">
    <name type="scientific">Prauserella isguenensis</name>
    <dbReference type="NCBI Taxonomy" id="1470180"/>
    <lineage>
        <taxon>Bacteria</taxon>
        <taxon>Bacillati</taxon>
        <taxon>Actinomycetota</taxon>
        <taxon>Actinomycetes</taxon>
        <taxon>Pseudonocardiales</taxon>
        <taxon>Pseudonocardiaceae</taxon>
        <taxon>Prauserella</taxon>
    </lineage>
</organism>
<dbReference type="GO" id="GO:0008253">
    <property type="term" value="F:5'-nucleotidase activity"/>
    <property type="evidence" value="ECO:0007669"/>
    <property type="project" value="UniProtKB-EC"/>
</dbReference>
<feature type="chain" id="PRO_5033092540" evidence="1">
    <location>
        <begin position="35"/>
        <end position="626"/>
    </location>
</feature>
<dbReference type="PROSITE" id="PS00786">
    <property type="entry name" value="5_NUCLEOTIDASE_2"/>
    <property type="match status" value="1"/>
</dbReference>
<feature type="signal peptide" evidence="1">
    <location>
        <begin position="1"/>
        <end position="34"/>
    </location>
</feature>
<dbReference type="PANTHER" id="PTHR11575:SF24">
    <property type="entry name" value="5'-NUCLEOTIDASE"/>
    <property type="match status" value="1"/>
</dbReference>
<keyword evidence="1" id="KW-0547">Nucleotide-binding</keyword>
<gene>
    <name evidence="3" type="ORF">FHS23_001581</name>
</gene>
<dbReference type="AlphaFoldDB" id="A0A839RYP1"/>
<comment type="caution">
    <text evidence="3">The sequence shown here is derived from an EMBL/GenBank/DDBJ whole genome shotgun (WGS) entry which is preliminary data.</text>
</comment>
<proteinExistence type="inferred from homology"/>
<protein>
    <submittedName>
        <fullName evidence="3">5'-nucleotidase</fullName>
        <ecNumber evidence="3">3.1.3.5</ecNumber>
    </submittedName>
</protein>
<dbReference type="Proteomes" id="UP000550714">
    <property type="component" value="Unassembled WGS sequence"/>
</dbReference>
<dbReference type="Gene3D" id="3.60.21.10">
    <property type="match status" value="1"/>
</dbReference>